<dbReference type="PANTHER" id="PTHR30419">
    <property type="entry name" value="HTH-TYPE TRANSCRIPTIONAL REGULATOR YBHD"/>
    <property type="match status" value="1"/>
</dbReference>
<dbReference type="GO" id="GO:0003700">
    <property type="term" value="F:DNA-binding transcription factor activity"/>
    <property type="evidence" value="ECO:0007669"/>
    <property type="project" value="InterPro"/>
</dbReference>
<dbReference type="CDD" id="cd05466">
    <property type="entry name" value="PBP2_LTTR_substrate"/>
    <property type="match status" value="1"/>
</dbReference>
<dbReference type="EMBL" id="DWWI01000248">
    <property type="protein sequence ID" value="HJC44329.1"/>
    <property type="molecule type" value="Genomic_DNA"/>
</dbReference>
<dbReference type="InterPro" id="IPR050950">
    <property type="entry name" value="HTH-type_LysR_regulators"/>
</dbReference>
<keyword evidence="3" id="KW-0238">DNA-binding</keyword>
<dbReference type="InterPro" id="IPR005119">
    <property type="entry name" value="LysR_subst-bd"/>
</dbReference>
<dbReference type="Gene3D" id="1.10.10.10">
    <property type="entry name" value="Winged helix-like DNA-binding domain superfamily/Winged helix DNA-binding domain"/>
    <property type="match status" value="1"/>
</dbReference>
<keyword evidence="2" id="KW-0805">Transcription regulation</keyword>
<feature type="domain" description="HTH lysR-type" evidence="6">
    <location>
        <begin position="1"/>
        <end position="58"/>
    </location>
</feature>
<name>A0A9D2P680_9FIRM</name>
<dbReference type="InterPro" id="IPR036388">
    <property type="entry name" value="WH-like_DNA-bd_sf"/>
</dbReference>
<dbReference type="GO" id="GO:0005829">
    <property type="term" value="C:cytosol"/>
    <property type="evidence" value="ECO:0007669"/>
    <property type="project" value="TreeGrafter"/>
</dbReference>
<dbReference type="InterPro" id="IPR036390">
    <property type="entry name" value="WH_DNA-bd_sf"/>
</dbReference>
<gene>
    <name evidence="7" type="ORF">H9756_11775</name>
</gene>
<reference evidence="7" key="1">
    <citation type="journal article" date="2021" name="PeerJ">
        <title>Extensive microbial diversity within the chicken gut microbiome revealed by metagenomics and culture.</title>
        <authorList>
            <person name="Gilroy R."/>
            <person name="Ravi A."/>
            <person name="Getino M."/>
            <person name="Pursley I."/>
            <person name="Horton D.L."/>
            <person name="Alikhan N.F."/>
            <person name="Baker D."/>
            <person name="Gharbi K."/>
            <person name="Hall N."/>
            <person name="Watson M."/>
            <person name="Adriaenssens E.M."/>
            <person name="Foster-Nyarko E."/>
            <person name="Jarju S."/>
            <person name="Secka A."/>
            <person name="Antonio M."/>
            <person name="Oren A."/>
            <person name="Chaudhuri R.R."/>
            <person name="La Ragione R."/>
            <person name="Hildebrand F."/>
            <person name="Pallen M.J."/>
        </authorList>
    </citation>
    <scope>NUCLEOTIDE SEQUENCE</scope>
    <source>
        <strain evidence="7">CHK165-2605</strain>
    </source>
</reference>
<dbReference type="PANTHER" id="PTHR30419:SF8">
    <property type="entry name" value="NITROGEN ASSIMILATION TRANSCRIPTIONAL ACTIVATOR-RELATED"/>
    <property type="match status" value="1"/>
</dbReference>
<accession>A0A9D2P680</accession>
<evidence type="ECO:0000313" key="7">
    <source>
        <dbReference type="EMBL" id="HJC44329.1"/>
    </source>
</evidence>
<dbReference type="SUPFAM" id="SSF46785">
    <property type="entry name" value="Winged helix' DNA-binding domain"/>
    <property type="match status" value="1"/>
</dbReference>
<keyword evidence="5" id="KW-0175">Coiled coil</keyword>
<dbReference type="InterPro" id="IPR000847">
    <property type="entry name" value="LysR_HTH_N"/>
</dbReference>
<dbReference type="AlphaFoldDB" id="A0A9D2P680"/>
<evidence type="ECO:0000256" key="4">
    <source>
        <dbReference type="ARBA" id="ARBA00023163"/>
    </source>
</evidence>
<evidence type="ECO:0000259" key="6">
    <source>
        <dbReference type="PROSITE" id="PS50931"/>
    </source>
</evidence>
<evidence type="ECO:0000256" key="5">
    <source>
        <dbReference type="SAM" id="Coils"/>
    </source>
</evidence>
<dbReference type="Pfam" id="PF00126">
    <property type="entry name" value="HTH_1"/>
    <property type="match status" value="1"/>
</dbReference>
<comment type="caution">
    <text evidence="7">The sequence shown here is derived from an EMBL/GenBank/DDBJ whole genome shotgun (WGS) entry which is preliminary data.</text>
</comment>
<sequence>MEIRVLRYFLAVAREESITRAAEVLHITQPTLSRQLSQLEEQMGVKLLIRGTRKVTLTNEGLLLRRRAEEILELVDKTERELTEQEEQVEGVVAIGCGDLRAVQRLPELIRSFHEKYPLVTFDLYTATADLVTERMDRGLTDIGLLLEPVDLEKYDFIRLAGLERCVVTMHPDAPLAAKEYITPEDLVGEPLIMPRRANIQSEIANWFGEYYDKIQVLFTSNLPSSSAVMSNQQLAYSINTCGSVDFWDQSKLTYRPLKPELTGTCALAWKRQQPFGIAAEKFIKYARKALEMDKY</sequence>
<evidence type="ECO:0000256" key="1">
    <source>
        <dbReference type="ARBA" id="ARBA00009437"/>
    </source>
</evidence>
<dbReference type="PROSITE" id="PS50931">
    <property type="entry name" value="HTH_LYSR"/>
    <property type="match status" value="1"/>
</dbReference>
<dbReference type="PRINTS" id="PR00039">
    <property type="entry name" value="HTHLYSR"/>
</dbReference>
<feature type="coiled-coil region" evidence="5">
    <location>
        <begin position="68"/>
        <end position="95"/>
    </location>
</feature>
<evidence type="ECO:0000313" key="8">
    <source>
        <dbReference type="Proteomes" id="UP000823895"/>
    </source>
</evidence>
<protein>
    <submittedName>
        <fullName evidence="7">LysR family transcriptional regulator</fullName>
    </submittedName>
</protein>
<proteinExistence type="inferred from homology"/>
<comment type="similarity">
    <text evidence="1">Belongs to the LysR transcriptional regulatory family.</text>
</comment>
<dbReference type="Gene3D" id="3.40.190.290">
    <property type="match status" value="1"/>
</dbReference>
<evidence type="ECO:0000256" key="3">
    <source>
        <dbReference type="ARBA" id="ARBA00023125"/>
    </source>
</evidence>
<dbReference type="Proteomes" id="UP000823895">
    <property type="component" value="Unassembled WGS sequence"/>
</dbReference>
<reference evidence="7" key="2">
    <citation type="submission" date="2021-04" db="EMBL/GenBank/DDBJ databases">
        <authorList>
            <person name="Gilroy R."/>
        </authorList>
    </citation>
    <scope>NUCLEOTIDE SEQUENCE</scope>
    <source>
        <strain evidence="7">CHK165-2605</strain>
    </source>
</reference>
<dbReference type="FunFam" id="1.10.10.10:FF:000001">
    <property type="entry name" value="LysR family transcriptional regulator"/>
    <property type="match status" value="1"/>
</dbReference>
<dbReference type="SUPFAM" id="SSF53850">
    <property type="entry name" value="Periplasmic binding protein-like II"/>
    <property type="match status" value="1"/>
</dbReference>
<evidence type="ECO:0000256" key="2">
    <source>
        <dbReference type="ARBA" id="ARBA00023015"/>
    </source>
</evidence>
<dbReference type="GO" id="GO:0003677">
    <property type="term" value="F:DNA binding"/>
    <property type="evidence" value="ECO:0007669"/>
    <property type="project" value="UniProtKB-KW"/>
</dbReference>
<dbReference type="Pfam" id="PF03466">
    <property type="entry name" value="LysR_substrate"/>
    <property type="match status" value="1"/>
</dbReference>
<keyword evidence="4" id="KW-0804">Transcription</keyword>
<organism evidence="7 8">
    <name type="scientific">Candidatus Mediterraneibacter gallistercoris</name>
    <dbReference type="NCBI Taxonomy" id="2838671"/>
    <lineage>
        <taxon>Bacteria</taxon>
        <taxon>Bacillati</taxon>
        <taxon>Bacillota</taxon>
        <taxon>Clostridia</taxon>
        <taxon>Lachnospirales</taxon>
        <taxon>Lachnospiraceae</taxon>
        <taxon>Mediterraneibacter</taxon>
    </lineage>
</organism>